<dbReference type="AlphaFoldDB" id="A0A1N7A3R2"/>
<organism evidence="2 3">
    <name type="scientific">Pseudomonas flexibilis</name>
    <dbReference type="NCBI Taxonomy" id="706570"/>
    <lineage>
        <taxon>Bacteria</taxon>
        <taxon>Pseudomonadati</taxon>
        <taxon>Pseudomonadota</taxon>
        <taxon>Gammaproteobacteria</taxon>
        <taxon>Pseudomonadales</taxon>
        <taxon>Pseudomonadaceae</taxon>
        <taxon>Pseudomonas</taxon>
    </lineage>
</organism>
<keyword evidence="1" id="KW-0812">Transmembrane</keyword>
<keyword evidence="1" id="KW-1133">Transmembrane helix</keyword>
<evidence type="ECO:0000313" key="2">
    <source>
        <dbReference type="EMBL" id="SIR33790.1"/>
    </source>
</evidence>
<keyword evidence="1" id="KW-0472">Membrane</keyword>
<evidence type="ECO:0000256" key="1">
    <source>
        <dbReference type="SAM" id="Phobius"/>
    </source>
</evidence>
<reference evidence="2 3" key="1">
    <citation type="submission" date="2017-01" db="EMBL/GenBank/DDBJ databases">
        <authorList>
            <person name="Mah S.A."/>
            <person name="Swanson W.J."/>
            <person name="Moy G.W."/>
            <person name="Vacquier V.D."/>
        </authorList>
    </citation>
    <scope>NUCLEOTIDE SEQUENCE [LARGE SCALE GENOMIC DNA]</scope>
    <source>
        <strain evidence="2 3">ATCC 29606</strain>
    </source>
</reference>
<name>A0A1N7A3R2_9PSED</name>
<evidence type="ECO:0000313" key="3">
    <source>
        <dbReference type="Proteomes" id="UP000186079"/>
    </source>
</evidence>
<feature type="transmembrane region" description="Helical" evidence="1">
    <location>
        <begin position="5"/>
        <end position="23"/>
    </location>
</feature>
<feature type="transmembrane region" description="Helical" evidence="1">
    <location>
        <begin position="43"/>
        <end position="61"/>
    </location>
</feature>
<proteinExistence type="predicted"/>
<sequence length="96" mass="10880">MRRHWLSIVGTGAAMLMLAVALINTRLGALGDQSSSQHDSPYLLAWRLLLYGAIALFWWRLDRLRTNPAARRQWRRLATICALLILAIELGRGLRA</sequence>
<dbReference type="EMBL" id="FTMC01000020">
    <property type="protein sequence ID" value="SIR33790.1"/>
    <property type="molecule type" value="Genomic_DNA"/>
</dbReference>
<dbReference type="Proteomes" id="UP000186079">
    <property type="component" value="Unassembled WGS sequence"/>
</dbReference>
<accession>A0A1N7A3R2</accession>
<gene>
    <name evidence="2" type="ORF">SAMN05421672_12015</name>
</gene>
<feature type="transmembrane region" description="Helical" evidence="1">
    <location>
        <begin position="73"/>
        <end position="91"/>
    </location>
</feature>
<protein>
    <submittedName>
        <fullName evidence="2">Uncharacterized protein</fullName>
    </submittedName>
</protein>
<dbReference type="RefSeq" id="WP_039562164.1">
    <property type="nucleotide sequence ID" value="NZ_FTMC01000020.1"/>
</dbReference>